<evidence type="ECO:0000256" key="1">
    <source>
        <dbReference type="SAM" id="Phobius"/>
    </source>
</evidence>
<feature type="transmembrane region" description="Helical" evidence="1">
    <location>
        <begin position="34"/>
        <end position="53"/>
    </location>
</feature>
<comment type="caution">
    <text evidence="2">The sequence shown here is derived from an EMBL/GenBank/DDBJ whole genome shotgun (WGS) entry which is preliminary data.</text>
</comment>
<proteinExistence type="predicted"/>
<sequence>MAKAEVTKVSPELKRAAARRAGDRANAARWDLDIAVFLFAVVIIGAIEVWIRLKH</sequence>
<dbReference type="AlphaFoldDB" id="X1QXJ9"/>
<keyword evidence="1" id="KW-0812">Transmembrane</keyword>
<keyword evidence="1" id="KW-0472">Membrane</keyword>
<accession>X1QXJ9</accession>
<evidence type="ECO:0000313" key="2">
    <source>
        <dbReference type="EMBL" id="GAI48014.1"/>
    </source>
</evidence>
<keyword evidence="1" id="KW-1133">Transmembrane helix</keyword>
<gene>
    <name evidence="2" type="ORF">S06H3_63831</name>
</gene>
<reference evidence="2" key="1">
    <citation type="journal article" date="2014" name="Front. Microbiol.">
        <title>High frequency of phylogenetically diverse reductive dehalogenase-homologous genes in deep subseafloor sedimentary metagenomes.</title>
        <authorList>
            <person name="Kawai M."/>
            <person name="Futagami T."/>
            <person name="Toyoda A."/>
            <person name="Takaki Y."/>
            <person name="Nishi S."/>
            <person name="Hori S."/>
            <person name="Arai W."/>
            <person name="Tsubouchi T."/>
            <person name="Morono Y."/>
            <person name="Uchiyama I."/>
            <person name="Ito T."/>
            <person name="Fujiyama A."/>
            <person name="Inagaki F."/>
            <person name="Takami H."/>
        </authorList>
    </citation>
    <scope>NUCLEOTIDE SEQUENCE</scope>
    <source>
        <strain evidence="2">Expedition CK06-06</strain>
    </source>
</reference>
<dbReference type="EMBL" id="BARV01042447">
    <property type="protein sequence ID" value="GAI48014.1"/>
    <property type="molecule type" value="Genomic_DNA"/>
</dbReference>
<protein>
    <submittedName>
        <fullName evidence="2">Uncharacterized protein</fullName>
    </submittedName>
</protein>
<name>X1QXJ9_9ZZZZ</name>
<organism evidence="2">
    <name type="scientific">marine sediment metagenome</name>
    <dbReference type="NCBI Taxonomy" id="412755"/>
    <lineage>
        <taxon>unclassified sequences</taxon>
        <taxon>metagenomes</taxon>
        <taxon>ecological metagenomes</taxon>
    </lineage>
</organism>